<dbReference type="AlphaFoldDB" id="A0A4Y7LGH2"/>
<dbReference type="SUPFAM" id="SSF81383">
    <property type="entry name" value="F-box domain"/>
    <property type="match status" value="1"/>
</dbReference>
<dbReference type="OrthoDB" id="3219396at2759"/>
<dbReference type="Gramene" id="RZC83319">
    <property type="protein sequence ID" value="RZC83319"/>
    <property type="gene ID" value="C5167_046104"/>
</dbReference>
<protein>
    <recommendedName>
        <fullName evidence="1">F-box domain-containing protein</fullName>
    </recommendedName>
</protein>
<dbReference type="GO" id="GO:0005886">
    <property type="term" value="C:plasma membrane"/>
    <property type="evidence" value="ECO:0007669"/>
    <property type="project" value="EnsemblPlants"/>
</dbReference>
<dbReference type="Pfam" id="PF12937">
    <property type="entry name" value="F-box-like"/>
    <property type="match status" value="1"/>
</dbReference>
<dbReference type="OMA" id="SNEDSLW"/>
<keyword evidence="3" id="KW-1185">Reference proteome</keyword>
<dbReference type="InterPro" id="IPR001810">
    <property type="entry name" value="F-box_dom"/>
</dbReference>
<dbReference type="Proteomes" id="UP000316621">
    <property type="component" value="Chromosome 11"/>
</dbReference>
<proteinExistence type="predicted"/>
<dbReference type="InterPro" id="IPR036047">
    <property type="entry name" value="F-box-like_dom_sf"/>
</dbReference>
<name>A0A4Y7LGH2_PAPSO</name>
<dbReference type="Gene3D" id="1.20.1280.50">
    <property type="match status" value="1"/>
</dbReference>
<evidence type="ECO:0000313" key="2">
    <source>
        <dbReference type="EMBL" id="RZC83319.1"/>
    </source>
</evidence>
<dbReference type="PROSITE" id="PS50181">
    <property type="entry name" value="FBOX"/>
    <property type="match status" value="1"/>
</dbReference>
<evidence type="ECO:0000313" key="3">
    <source>
        <dbReference type="Proteomes" id="UP000316621"/>
    </source>
</evidence>
<feature type="domain" description="F-box" evidence="1">
    <location>
        <begin position="1"/>
        <end position="52"/>
    </location>
</feature>
<accession>A0A4Y7LGH2</accession>
<gene>
    <name evidence="2" type="ORF">C5167_046104</name>
</gene>
<dbReference type="STRING" id="3469.A0A4Y7LGH2"/>
<dbReference type="EMBL" id="CM010725">
    <property type="protein sequence ID" value="RZC83319.1"/>
    <property type="molecule type" value="Genomic_DNA"/>
</dbReference>
<reference evidence="2 3" key="1">
    <citation type="journal article" date="2018" name="Science">
        <title>The opium poppy genome and morphinan production.</title>
        <authorList>
            <person name="Guo L."/>
            <person name="Winzer T."/>
            <person name="Yang X."/>
            <person name="Li Y."/>
            <person name="Ning Z."/>
            <person name="He Z."/>
            <person name="Teodor R."/>
            <person name="Lu Y."/>
            <person name="Bowser T.A."/>
            <person name="Graham I.A."/>
            <person name="Ye K."/>
        </authorList>
    </citation>
    <scope>NUCLEOTIDE SEQUENCE [LARGE SCALE GENOMIC DNA]</scope>
    <source>
        <strain evidence="3">cv. HN1</strain>
        <tissue evidence="2">Leaves</tissue>
    </source>
</reference>
<sequence length="243" mass="28202">MSVLDLPDEIWRKILEMGVKNSKLGFKDLCCVSISNRRLNRLSSEDTLWHNLLTLDFSNNSSSSSQAFQFKSLYKSSYEKEKSRKLAVYNRAVLRVESQIFVHTTKIKLLRSQLMDETQRLNSTSKELSHLHNVRTASVALNVWQPDIVRGRQKQVVEQCTVPIESRIRALGMEYKLCKQQIAVFEKAYRDEKQRLDTTKKQLESMKYHPLRDYKLAEKIVGQNIQPKKKLKTSSESSTSTSK</sequence>
<organism evidence="2 3">
    <name type="scientific">Papaver somniferum</name>
    <name type="common">Opium poppy</name>
    <dbReference type="NCBI Taxonomy" id="3469"/>
    <lineage>
        <taxon>Eukaryota</taxon>
        <taxon>Viridiplantae</taxon>
        <taxon>Streptophyta</taxon>
        <taxon>Embryophyta</taxon>
        <taxon>Tracheophyta</taxon>
        <taxon>Spermatophyta</taxon>
        <taxon>Magnoliopsida</taxon>
        <taxon>Ranunculales</taxon>
        <taxon>Papaveraceae</taxon>
        <taxon>Papaveroideae</taxon>
        <taxon>Papaver</taxon>
    </lineage>
</organism>
<evidence type="ECO:0000259" key="1">
    <source>
        <dbReference type="PROSITE" id="PS50181"/>
    </source>
</evidence>
<dbReference type="GO" id="GO:0005634">
    <property type="term" value="C:nucleus"/>
    <property type="evidence" value="ECO:0007669"/>
    <property type="project" value="EnsemblPlants"/>
</dbReference>